<dbReference type="Pfam" id="PF19335">
    <property type="entry name" value="HMBD"/>
    <property type="match status" value="1"/>
</dbReference>
<dbReference type="Pfam" id="PF25919">
    <property type="entry name" value="BSH_CusB"/>
    <property type="match status" value="1"/>
</dbReference>
<evidence type="ECO:0000256" key="1">
    <source>
        <dbReference type="ARBA" id="ARBA00009477"/>
    </source>
</evidence>
<dbReference type="InterPro" id="IPR058792">
    <property type="entry name" value="Beta-barrel_RND_2"/>
</dbReference>
<accession>A0ABU2Y1D4</accession>
<dbReference type="Pfam" id="PF25954">
    <property type="entry name" value="Beta-barrel_RND_2"/>
    <property type="match status" value="1"/>
</dbReference>
<dbReference type="Proteomes" id="UP001252186">
    <property type="component" value="Unassembled WGS sequence"/>
</dbReference>
<keyword evidence="10" id="KW-1185">Reference proteome</keyword>
<dbReference type="EMBL" id="JAVRHV010000001">
    <property type="protein sequence ID" value="MDT0551817.1"/>
    <property type="molecule type" value="Genomic_DNA"/>
</dbReference>
<evidence type="ECO:0000259" key="8">
    <source>
        <dbReference type="Pfam" id="PF25975"/>
    </source>
</evidence>
<evidence type="ECO:0000259" key="4">
    <source>
        <dbReference type="Pfam" id="PF19335"/>
    </source>
</evidence>
<feature type="domain" description="CusB-like beta-barrel" evidence="7">
    <location>
        <begin position="245"/>
        <end position="318"/>
    </location>
</feature>
<dbReference type="Pfam" id="PF11827">
    <property type="entry name" value="DUF3347"/>
    <property type="match status" value="1"/>
</dbReference>
<gene>
    <name evidence="9" type="ORF">RM519_01045</name>
</gene>
<keyword evidence="2" id="KW-0813">Transport</keyword>
<evidence type="ECO:0000259" key="5">
    <source>
        <dbReference type="Pfam" id="PF25869"/>
    </source>
</evidence>
<evidence type="ECO:0000259" key="3">
    <source>
        <dbReference type="Pfam" id="PF11827"/>
    </source>
</evidence>
<evidence type="ECO:0000313" key="9">
    <source>
        <dbReference type="EMBL" id="MDT0551817.1"/>
    </source>
</evidence>
<evidence type="ECO:0000313" key="10">
    <source>
        <dbReference type="Proteomes" id="UP001252186"/>
    </source>
</evidence>
<dbReference type="SUPFAM" id="SSF111369">
    <property type="entry name" value="HlyD-like secretion proteins"/>
    <property type="match status" value="1"/>
</dbReference>
<evidence type="ECO:0000256" key="2">
    <source>
        <dbReference type="ARBA" id="ARBA00022448"/>
    </source>
</evidence>
<dbReference type="PANTHER" id="PTHR30097:SF4">
    <property type="entry name" value="SLR6042 PROTEIN"/>
    <property type="match status" value="1"/>
</dbReference>
<feature type="domain" description="CusB-like barrel-sandwich hybrid" evidence="6">
    <location>
        <begin position="128"/>
        <end position="240"/>
    </location>
</feature>
<protein>
    <submittedName>
        <fullName evidence="9">Efflux RND transporter periplasmic adaptor subunit</fullName>
    </submittedName>
</protein>
<dbReference type="InterPro" id="IPR021782">
    <property type="entry name" value="DUF3347"/>
</dbReference>
<dbReference type="InterPro" id="IPR058649">
    <property type="entry name" value="CzcB_C"/>
</dbReference>
<dbReference type="InterPro" id="IPR045800">
    <property type="entry name" value="HMBD"/>
</dbReference>
<feature type="domain" description="Heavy metal binding" evidence="4">
    <location>
        <begin position="44"/>
        <end position="70"/>
    </location>
</feature>
<dbReference type="InterPro" id="IPR058790">
    <property type="entry name" value="BSH_CusB"/>
</dbReference>
<comment type="caution">
    <text evidence="9">The sequence shown here is derived from an EMBL/GenBank/DDBJ whole genome shotgun (WGS) entry which is preliminary data.</text>
</comment>
<dbReference type="InterPro" id="IPR058791">
    <property type="entry name" value="3HB_CusB"/>
</dbReference>
<reference evidence="9 10" key="1">
    <citation type="submission" date="2023-09" db="EMBL/GenBank/DDBJ databases">
        <authorList>
            <person name="Rey-Velasco X."/>
        </authorList>
    </citation>
    <scope>NUCLEOTIDE SEQUENCE [LARGE SCALE GENOMIC DNA]</scope>
    <source>
        <strain evidence="9 10">P050</strain>
    </source>
</reference>
<evidence type="ECO:0000259" key="6">
    <source>
        <dbReference type="Pfam" id="PF25919"/>
    </source>
</evidence>
<dbReference type="NCBIfam" id="TIGR01730">
    <property type="entry name" value="RND_mfp"/>
    <property type="match status" value="1"/>
</dbReference>
<feature type="domain" description="DUF3347" evidence="3">
    <location>
        <begin position="434"/>
        <end position="526"/>
    </location>
</feature>
<proteinExistence type="inferred from homology"/>
<dbReference type="Gene3D" id="2.40.30.170">
    <property type="match status" value="1"/>
</dbReference>
<dbReference type="Pfam" id="PF25869">
    <property type="entry name" value="3HB_CusB"/>
    <property type="match status" value="1"/>
</dbReference>
<dbReference type="InterPro" id="IPR051909">
    <property type="entry name" value="MFP_Cation_Efflux"/>
</dbReference>
<feature type="domain" description="CzcB-like C-terminal circularly permuted SH3-like" evidence="8">
    <location>
        <begin position="330"/>
        <end position="392"/>
    </location>
</feature>
<evidence type="ECO:0000259" key="7">
    <source>
        <dbReference type="Pfam" id="PF25954"/>
    </source>
</evidence>
<dbReference type="Pfam" id="PF25975">
    <property type="entry name" value="CzcB_C"/>
    <property type="match status" value="1"/>
</dbReference>
<comment type="similarity">
    <text evidence="1">Belongs to the membrane fusion protein (MFP) (TC 8.A.1) family.</text>
</comment>
<name>A0ABU2Y1D4_9FLAO</name>
<dbReference type="RefSeq" id="WP_311591622.1">
    <property type="nucleotide sequence ID" value="NZ_JAVRHV010000001.1"/>
</dbReference>
<sequence>MKKYSIYIGILAIGLFIGWLLFGGSSTTEPTHNHNKSAQENKQWTCSMHPQILQPEVGDCPICGMDLIPAEAGADGLAADQFKLTNNAMALANIQTTIIEGGNSTTNALKLSGKIVENADATATQPSHYTGRIEKLYVNSVGETVKLYQPIALVYSADLVTAQQELLTAHKLKETQPKLYEAVRNKFKNWNISNSELDEIVRSGKIKTRFTLHSHIAGTVSEINLNVGSHIMKGQAIFKVSNLKSVWANFDVYENQIDLFKVGQSISVTTKAYPNEEFEAQISFIDPILNSSKRTVNIRVVLKNKDGLFKPGMFVEGLVANENPVENTTVQIPSSAIMWTGKRSIVYIKPNSKEPVFEMREITLGNKFGDLYEVTSGVKPGEEIVTNGTFTIDAAAQLNGKKSMMNNSNSTESTEETIERIEVSTKFQGQLKTVFDNYIVLKDALVQDDASTANSNASILLESLKKVNMKLLPNSKSHKLWMPLEKEMKAMGQTIASTTDIEKQRVHFMLLSDAITKAVQTFGINQLVYQQFCPMANDDNGAHWLSLESEILNPYFGDMMLNCGSVKQEIE</sequence>
<dbReference type="Gene3D" id="2.40.420.20">
    <property type="match status" value="1"/>
</dbReference>
<organism evidence="9 10">
    <name type="scientific">Urechidicola vernalis</name>
    <dbReference type="NCBI Taxonomy" id="3075600"/>
    <lineage>
        <taxon>Bacteria</taxon>
        <taxon>Pseudomonadati</taxon>
        <taxon>Bacteroidota</taxon>
        <taxon>Flavobacteriia</taxon>
        <taxon>Flavobacteriales</taxon>
        <taxon>Flavobacteriaceae</taxon>
        <taxon>Urechidicola</taxon>
    </lineage>
</organism>
<dbReference type="InterPro" id="IPR006143">
    <property type="entry name" value="RND_pump_MFP"/>
</dbReference>
<feature type="domain" description="CusB-like three alpha-helical bundle" evidence="5">
    <location>
        <begin position="158"/>
        <end position="207"/>
    </location>
</feature>
<dbReference type="PANTHER" id="PTHR30097">
    <property type="entry name" value="CATION EFFLUX SYSTEM PROTEIN CUSB"/>
    <property type="match status" value="1"/>
</dbReference>